<dbReference type="EMBL" id="MN740738">
    <property type="protein sequence ID" value="QHU09532.1"/>
    <property type="molecule type" value="Genomic_DNA"/>
</dbReference>
<organism evidence="1">
    <name type="scientific">viral metagenome</name>
    <dbReference type="NCBI Taxonomy" id="1070528"/>
    <lineage>
        <taxon>unclassified sequences</taxon>
        <taxon>metagenomes</taxon>
        <taxon>organismal metagenomes</taxon>
    </lineage>
</organism>
<name>A0A6C0JUV3_9ZZZZ</name>
<sequence length="68" mass="7569">MASDSQAKRFCKCIKAVRKTVKVRRGSTKEQAAIAICTKTILQSRGRTLKRFSCKKGPKLKTQKALSV</sequence>
<proteinExistence type="predicted"/>
<protein>
    <submittedName>
        <fullName evidence="1">Uncharacterized protein</fullName>
    </submittedName>
</protein>
<dbReference type="AlphaFoldDB" id="A0A6C0JUV3"/>
<accession>A0A6C0JUV3</accession>
<evidence type="ECO:0000313" key="1">
    <source>
        <dbReference type="EMBL" id="QHU09532.1"/>
    </source>
</evidence>
<reference evidence="1" key="1">
    <citation type="journal article" date="2020" name="Nature">
        <title>Giant virus diversity and host interactions through global metagenomics.</title>
        <authorList>
            <person name="Schulz F."/>
            <person name="Roux S."/>
            <person name="Paez-Espino D."/>
            <person name="Jungbluth S."/>
            <person name="Walsh D.A."/>
            <person name="Denef V.J."/>
            <person name="McMahon K.D."/>
            <person name="Konstantinidis K.T."/>
            <person name="Eloe-Fadrosh E.A."/>
            <person name="Kyrpides N.C."/>
            <person name="Woyke T."/>
        </authorList>
    </citation>
    <scope>NUCLEOTIDE SEQUENCE</scope>
    <source>
        <strain evidence="1">GVMAG-S-1101164-105</strain>
    </source>
</reference>